<evidence type="ECO:0000313" key="1">
    <source>
        <dbReference type="EMBL" id="TNV74199.1"/>
    </source>
</evidence>
<organism evidence="1 2">
    <name type="scientific">Halteria grandinella</name>
    <dbReference type="NCBI Taxonomy" id="5974"/>
    <lineage>
        <taxon>Eukaryota</taxon>
        <taxon>Sar</taxon>
        <taxon>Alveolata</taxon>
        <taxon>Ciliophora</taxon>
        <taxon>Intramacronucleata</taxon>
        <taxon>Spirotrichea</taxon>
        <taxon>Stichotrichia</taxon>
        <taxon>Sporadotrichida</taxon>
        <taxon>Halteriidae</taxon>
        <taxon>Halteria</taxon>
    </lineage>
</organism>
<protein>
    <submittedName>
        <fullName evidence="1">Uncharacterized protein</fullName>
    </submittedName>
</protein>
<keyword evidence="2" id="KW-1185">Reference proteome</keyword>
<dbReference type="AlphaFoldDB" id="A0A8J8NGA3"/>
<reference evidence="1" key="1">
    <citation type="submission" date="2019-06" db="EMBL/GenBank/DDBJ databases">
        <authorList>
            <person name="Zheng W."/>
        </authorList>
    </citation>
    <scope>NUCLEOTIDE SEQUENCE</scope>
    <source>
        <strain evidence="1">QDHG01</strain>
    </source>
</reference>
<accession>A0A8J8NGA3</accession>
<dbReference type="Proteomes" id="UP000785679">
    <property type="component" value="Unassembled WGS sequence"/>
</dbReference>
<name>A0A8J8NGA3_HALGN</name>
<gene>
    <name evidence="1" type="ORF">FGO68_gene6682</name>
</gene>
<sequence>MSISIIHTQSGQSCLGRKTLNKLQRVRPKVVMQRLVTQLSRRSGQRVAVVVTKPTLQKSYIALRLSSIRKQNAINQKGQN</sequence>
<evidence type="ECO:0000313" key="2">
    <source>
        <dbReference type="Proteomes" id="UP000785679"/>
    </source>
</evidence>
<proteinExistence type="predicted"/>
<dbReference type="EMBL" id="RRYP01017302">
    <property type="protein sequence ID" value="TNV74199.1"/>
    <property type="molecule type" value="Genomic_DNA"/>
</dbReference>
<comment type="caution">
    <text evidence="1">The sequence shown here is derived from an EMBL/GenBank/DDBJ whole genome shotgun (WGS) entry which is preliminary data.</text>
</comment>